<dbReference type="SUPFAM" id="SSF47353">
    <property type="entry name" value="Retrovirus capsid dimerization domain-like"/>
    <property type="match status" value="1"/>
</dbReference>
<dbReference type="InterPro" id="IPR003309">
    <property type="entry name" value="SCAN_dom"/>
</dbReference>
<dbReference type="GeneTree" id="ENSGT01070000257171"/>
<protein>
    <recommendedName>
        <fullName evidence="1">SCAN box domain-containing protein</fullName>
    </recommendedName>
</protein>
<dbReference type="InterPro" id="IPR038269">
    <property type="entry name" value="SCAN_sf"/>
</dbReference>
<reference evidence="2" key="1">
    <citation type="journal article" date="2010" name="Science">
        <title>The genome of the Western clawed frog Xenopus tropicalis.</title>
        <authorList>
            <person name="Hellsten U."/>
            <person name="Harland R.M."/>
            <person name="Gilchrist M.J."/>
            <person name="Hendrix D."/>
            <person name="Jurka J."/>
            <person name="Kapitonov V."/>
            <person name="Ovcharenko I."/>
            <person name="Putnam N.H."/>
            <person name="Shu S."/>
            <person name="Taher L."/>
            <person name="Blitz I.L."/>
            <person name="Blumberg B."/>
            <person name="Dichmann D.S."/>
            <person name="Dubchak I."/>
            <person name="Amaya E."/>
            <person name="Detter J.C."/>
            <person name="Fletcher R."/>
            <person name="Gerhard D.S."/>
            <person name="Goodstein D."/>
            <person name="Graves T."/>
            <person name="Grigoriev I.V."/>
            <person name="Grimwood J."/>
            <person name="Kawashima T."/>
            <person name="Lindquist E."/>
            <person name="Lucas S.M."/>
            <person name="Mead P.E."/>
            <person name="Mitros T."/>
            <person name="Ogino H."/>
            <person name="Ohta Y."/>
            <person name="Poliakov A.V."/>
            <person name="Pollet N."/>
            <person name="Robert J."/>
            <person name="Salamov A."/>
            <person name="Sater A.K."/>
            <person name="Schmutz J."/>
            <person name="Terry A."/>
            <person name="Vize P.D."/>
            <person name="Warren W.C."/>
            <person name="Wells D."/>
            <person name="Wills A."/>
            <person name="Wilson R.K."/>
            <person name="Zimmerman L.B."/>
            <person name="Zorn A.M."/>
            <person name="Grainger R."/>
            <person name="Grammer T."/>
            <person name="Khokha M.K."/>
            <person name="Richardson P.M."/>
            <person name="Rokhsar D.S."/>
        </authorList>
    </citation>
    <scope>NUCLEOTIDE SEQUENCE [LARGE SCALE GENOMIC DNA]</scope>
    <source>
        <strain evidence="2">Nigerian</strain>
    </source>
</reference>
<dbReference type="Gene3D" id="1.10.4020.10">
    <property type="entry name" value="DNA breaking-rejoining enzymes"/>
    <property type="match status" value="1"/>
</dbReference>
<reference evidence="2" key="2">
    <citation type="submission" date="2021-03" db="UniProtKB">
        <authorList>
            <consortium name="Ensembl"/>
        </authorList>
    </citation>
    <scope>IDENTIFICATION</scope>
</reference>
<evidence type="ECO:0000313" key="2">
    <source>
        <dbReference type="Ensembl" id="ENSXETP00000108561"/>
    </source>
</evidence>
<evidence type="ECO:0000259" key="1">
    <source>
        <dbReference type="Pfam" id="PF02023"/>
    </source>
</evidence>
<accession>A0A803JKU5</accession>
<sequence length="119" mass="14215">FRQECRPCPPQIHESGQYDLVKEAILRRYNISEETYRERFRQLKYSAADGRRKCKESLQTCHRLQITETVVMEQFIKILPEDGTISLAEDYLLAKKDAVTIPCRYYEWTHCKCCVGYWQ</sequence>
<dbReference type="AlphaFoldDB" id="A0A803JKU5"/>
<dbReference type="Pfam" id="PF02023">
    <property type="entry name" value="SCAN"/>
    <property type="match status" value="1"/>
</dbReference>
<dbReference type="InParanoid" id="A0A803JKU5"/>
<proteinExistence type="predicted"/>
<name>A0A803JKU5_XENTR</name>
<dbReference type="Ensembl" id="ENSXETT00000119242">
    <property type="protein sequence ID" value="ENSXETP00000108561"/>
    <property type="gene ID" value="ENSXETG00000044092"/>
</dbReference>
<organism evidence="2">
    <name type="scientific">Xenopus tropicalis</name>
    <name type="common">Western clawed frog</name>
    <name type="synonym">Silurana tropicalis</name>
    <dbReference type="NCBI Taxonomy" id="8364"/>
    <lineage>
        <taxon>Eukaryota</taxon>
        <taxon>Metazoa</taxon>
        <taxon>Chordata</taxon>
        <taxon>Craniata</taxon>
        <taxon>Vertebrata</taxon>
        <taxon>Euteleostomi</taxon>
        <taxon>Amphibia</taxon>
        <taxon>Batrachia</taxon>
        <taxon>Anura</taxon>
        <taxon>Pipoidea</taxon>
        <taxon>Pipidae</taxon>
        <taxon>Xenopodinae</taxon>
        <taxon>Xenopus</taxon>
        <taxon>Silurana</taxon>
    </lineage>
</organism>
<feature type="domain" description="SCAN box" evidence="1">
    <location>
        <begin position="34"/>
        <end position="100"/>
    </location>
</feature>